<sequence>MTINTKNARLIGLRLLMEMAISLLVVLSVKRNADIIKKRTNGVVENLVQVYPNHVNVVEIMFLAFLFLLIEKMQLLTCYIWLNTESVI</sequence>
<dbReference type="AlphaFoldDB" id="A0AAV0VZD2"/>
<name>A0AAV0VZD2_9HEMI</name>
<evidence type="ECO:0000256" key="1">
    <source>
        <dbReference type="SAM" id="Phobius"/>
    </source>
</evidence>
<keyword evidence="1" id="KW-1133">Transmembrane helix</keyword>
<protein>
    <submittedName>
        <fullName evidence="2">Uncharacterized protein</fullName>
    </submittedName>
</protein>
<reference evidence="2 3" key="1">
    <citation type="submission" date="2023-01" db="EMBL/GenBank/DDBJ databases">
        <authorList>
            <person name="Whitehead M."/>
        </authorList>
    </citation>
    <scope>NUCLEOTIDE SEQUENCE [LARGE SCALE GENOMIC DNA]</scope>
</reference>
<dbReference type="Proteomes" id="UP001160148">
    <property type="component" value="Unassembled WGS sequence"/>
</dbReference>
<dbReference type="EMBL" id="CARXXK010000001">
    <property type="protein sequence ID" value="CAI6348889.1"/>
    <property type="molecule type" value="Genomic_DNA"/>
</dbReference>
<keyword evidence="1" id="KW-0472">Membrane</keyword>
<proteinExistence type="predicted"/>
<comment type="caution">
    <text evidence="2">The sequence shown here is derived from an EMBL/GenBank/DDBJ whole genome shotgun (WGS) entry which is preliminary data.</text>
</comment>
<keyword evidence="3" id="KW-1185">Reference proteome</keyword>
<accession>A0AAV0VZD2</accession>
<organism evidence="2 3">
    <name type="scientific">Macrosiphum euphorbiae</name>
    <name type="common">potato aphid</name>
    <dbReference type="NCBI Taxonomy" id="13131"/>
    <lineage>
        <taxon>Eukaryota</taxon>
        <taxon>Metazoa</taxon>
        <taxon>Ecdysozoa</taxon>
        <taxon>Arthropoda</taxon>
        <taxon>Hexapoda</taxon>
        <taxon>Insecta</taxon>
        <taxon>Pterygota</taxon>
        <taxon>Neoptera</taxon>
        <taxon>Paraneoptera</taxon>
        <taxon>Hemiptera</taxon>
        <taxon>Sternorrhyncha</taxon>
        <taxon>Aphidomorpha</taxon>
        <taxon>Aphidoidea</taxon>
        <taxon>Aphididae</taxon>
        <taxon>Macrosiphini</taxon>
        <taxon>Macrosiphum</taxon>
    </lineage>
</organism>
<feature type="transmembrane region" description="Helical" evidence="1">
    <location>
        <begin position="12"/>
        <end position="30"/>
    </location>
</feature>
<evidence type="ECO:0000313" key="2">
    <source>
        <dbReference type="EMBL" id="CAI6348889.1"/>
    </source>
</evidence>
<gene>
    <name evidence="2" type="ORF">MEUPH1_LOCUS5519</name>
</gene>
<keyword evidence="1" id="KW-0812">Transmembrane</keyword>
<evidence type="ECO:0000313" key="3">
    <source>
        <dbReference type="Proteomes" id="UP001160148"/>
    </source>
</evidence>
<feature type="transmembrane region" description="Helical" evidence="1">
    <location>
        <begin position="50"/>
        <end position="70"/>
    </location>
</feature>